<name>A0ABS5CGV6_9BACL</name>
<dbReference type="GO" id="GO:0016787">
    <property type="term" value="F:hydrolase activity"/>
    <property type="evidence" value="ECO:0007669"/>
    <property type="project" value="UniProtKB-KW"/>
</dbReference>
<dbReference type="SUPFAM" id="SSF56784">
    <property type="entry name" value="HAD-like"/>
    <property type="match status" value="1"/>
</dbReference>
<keyword evidence="5" id="KW-1185">Reference proteome</keyword>
<keyword evidence="3" id="KW-0460">Magnesium</keyword>
<dbReference type="InterPro" id="IPR036412">
    <property type="entry name" value="HAD-like_sf"/>
</dbReference>
<dbReference type="PRINTS" id="PR00413">
    <property type="entry name" value="HADHALOGNASE"/>
</dbReference>
<organism evidence="4 5">
    <name type="scientific">Paenibacillus lignilyticus</name>
    <dbReference type="NCBI Taxonomy" id="1172615"/>
    <lineage>
        <taxon>Bacteria</taxon>
        <taxon>Bacillati</taxon>
        <taxon>Bacillota</taxon>
        <taxon>Bacilli</taxon>
        <taxon>Bacillales</taxon>
        <taxon>Paenibacillaceae</taxon>
        <taxon>Paenibacillus</taxon>
    </lineage>
</organism>
<protein>
    <submittedName>
        <fullName evidence="4">HAD-IA family hydrolase</fullName>
    </submittedName>
</protein>
<dbReference type="Proteomes" id="UP000673394">
    <property type="component" value="Unassembled WGS sequence"/>
</dbReference>
<evidence type="ECO:0000313" key="5">
    <source>
        <dbReference type="Proteomes" id="UP000673394"/>
    </source>
</evidence>
<dbReference type="Gene3D" id="3.40.50.1000">
    <property type="entry name" value="HAD superfamily/HAD-like"/>
    <property type="match status" value="1"/>
</dbReference>
<dbReference type="InterPro" id="IPR006439">
    <property type="entry name" value="HAD-SF_hydro_IA"/>
</dbReference>
<dbReference type="EMBL" id="JAGKSP010000009">
    <property type="protein sequence ID" value="MBP3965115.1"/>
    <property type="molecule type" value="Genomic_DNA"/>
</dbReference>
<dbReference type="RefSeq" id="WP_210661312.1">
    <property type="nucleotide sequence ID" value="NZ_JAGKSP010000009.1"/>
</dbReference>
<gene>
    <name evidence="4" type="ORF">I8J30_20525</name>
</gene>
<dbReference type="SFLD" id="SFLDG01129">
    <property type="entry name" value="C1.5:_HAD__Beta-PGM__Phosphata"/>
    <property type="match status" value="1"/>
</dbReference>
<reference evidence="4 5" key="1">
    <citation type="submission" date="2021-04" db="EMBL/GenBank/DDBJ databases">
        <title>Paenibacillus sp. DLE-14 whole genome sequence.</title>
        <authorList>
            <person name="Ham Y.J."/>
        </authorList>
    </citation>
    <scope>NUCLEOTIDE SEQUENCE [LARGE SCALE GENOMIC DNA]</scope>
    <source>
        <strain evidence="4 5">DLE-14</strain>
    </source>
</reference>
<dbReference type="Pfam" id="PF00702">
    <property type="entry name" value="Hydrolase"/>
    <property type="match status" value="1"/>
</dbReference>
<comment type="caution">
    <text evidence="4">The sequence shown here is derived from an EMBL/GenBank/DDBJ whole genome shotgun (WGS) entry which is preliminary data.</text>
</comment>
<evidence type="ECO:0000256" key="3">
    <source>
        <dbReference type="ARBA" id="ARBA00022842"/>
    </source>
</evidence>
<evidence type="ECO:0000256" key="2">
    <source>
        <dbReference type="ARBA" id="ARBA00022801"/>
    </source>
</evidence>
<proteinExistence type="predicted"/>
<accession>A0ABS5CGV6</accession>
<dbReference type="NCBIfam" id="TIGR01549">
    <property type="entry name" value="HAD-SF-IA-v1"/>
    <property type="match status" value="1"/>
</dbReference>
<dbReference type="PANTHER" id="PTHR46470">
    <property type="entry name" value="N-ACYLNEURAMINATE-9-PHOSPHATASE"/>
    <property type="match status" value="1"/>
</dbReference>
<sequence>MTVKAVFFDLFETLITEFEQGKRMSKRNYDYSALLGLSNADFKKEWSLRQEKRMNGHFASYEEALKDIAQARDLQINEDSIRYLYQSRIEEKMLPFHAIRGEIMELLTELRSHPIKLGLISNCTEEEVTYWPESPISAFFDEVVFSFDTKCSKPDARIYELACERLHVKPEECVFVGDGGSNELEGASRAGMRVYHAFWFNTYVQSEYSKLLSPTDLMKELW</sequence>
<dbReference type="InterPro" id="IPR023214">
    <property type="entry name" value="HAD_sf"/>
</dbReference>
<comment type="cofactor">
    <cofactor evidence="1">
        <name>Mg(2+)</name>
        <dbReference type="ChEBI" id="CHEBI:18420"/>
    </cofactor>
</comment>
<keyword evidence="2 4" id="KW-0378">Hydrolase</keyword>
<dbReference type="NCBIfam" id="TIGR01509">
    <property type="entry name" value="HAD-SF-IA-v3"/>
    <property type="match status" value="1"/>
</dbReference>
<evidence type="ECO:0000313" key="4">
    <source>
        <dbReference type="EMBL" id="MBP3965115.1"/>
    </source>
</evidence>
<dbReference type="SFLD" id="SFLDS00003">
    <property type="entry name" value="Haloacid_Dehalogenase"/>
    <property type="match status" value="1"/>
</dbReference>
<dbReference type="InterPro" id="IPR051400">
    <property type="entry name" value="HAD-like_hydrolase"/>
</dbReference>
<evidence type="ECO:0000256" key="1">
    <source>
        <dbReference type="ARBA" id="ARBA00001946"/>
    </source>
</evidence>